<dbReference type="InterPro" id="IPR009057">
    <property type="entry name" value="Homeodomain-like_sf"/>
</dbReference>
<protein>
    <submittedName>
        <fullName evidence="10">Protein REVEILLE 1</fullName>
    </submittedName>
</protein>
<evidence type="ECO:0000259" key="8">
    <source>
        <dbReference type="PROSITE" id="PS51293"/>
    </source>
</evidence>
<dbReference type="PROSITE" id="PS50090">
    <property type="entry name" value="MYB_LIKE"/>
    <property type="match status" value="1"/>
</dbReference>
<feature type="domain" description="HTH myb-type" evidence="9">
    <location>
        <begin position="57"/>
        <end position="111"/>
    </location>
</feature>
<dbReference type="OrthoDB" id="118550at2759"/>
<feature type="domain" description="Myb-like" evidence="7">
    <location>
        <begin position="57"/>
        <end position="107"/>
    </location>
</feature>
<feature type="region of interest" description="Disordered" evidence="6">
    <location>
        <begin position="187"/>
        <end position="206"/>
    </location>
</feature>
<keyword evidence="5" id="KW-0539">Nucleus</keyword>
<evidence type="ECO:0000259" key="7">
    <source>
        <dbReference type="PROSITE" id="PS50090"/>
    </source>
</evidence>
<dbReference type="GO" id="GO:0003677">
    <property type="term" value="F:DNA binding"/>
    <property type="evidence" value="ECO:0007669"/>
    <property type="project" value="UniProtKB-KW"/>
</dbReference>
<keyword evidence="3" id="KW-0238">DNA-binding</keyword>
<keyword evidence="2" id="KW-0805">Transcription regulation</keyword>
<organism evidence="10 11">
    <name type="scientific">Cinnamomum micranthum f. kanehirae</name>
    <dbReference type="NCBI Taxonomy" id="337451"/>
    <lineage>
        <taxon>Eukaryota</taxon>
        <taxon>Viridiplantae</taxon>
        <taxon>Streptophyta</taxon>
        <taxon>Embryophyta</taxon>
        <taxon>Tracheophyta</taxon>
        <taxon>Spermatophyta</taxon>
        <taxon>Magnoliopsida</taxon>
        <taxon>Magnoliidae</taxon>
        <taxon>Laurales</taxon>
        <taxon>Lauraceae</taxon>
        <taxon>Cinnamomum</taxon>
    </lineage>
</organism>
<feature type="compositionally biased region" description="Polar residues" evidence="6">
    <location>
        <begin position="189"/>
        <end position="206"/>
    </location>
</feature>
<dbReference type="EMBL" id="QPKB01000005">
    <property type="protein sequence ID" value="RWR84600.1"/>
    <property type="molecule type" value="Genomic_DNA"/>
</dbReference>
<reference evidence="10 11" key="1">
    <citation type="journal article" date="2019" name="Nat. Plants">
        <title>Stout camphor tree genome fills gaps in understanding of flowering plant genome evolution.</title>
        <authorList>
            <person name="Chaw S.M."/>
            <person name="Liu Y.C."/>
            <person name="Wu Y.W."/>
            <person name="Wang H.Y."/>
            <person name="Lin C.I."/>
            <person name="Wu C.S."/>
            <person name="Ke H.M."/>
            <person name="Chang L.Y."/>
            <person name="Hsu C.Y."/>
            <person name="Yang H.T."/>
            <person name="Sudianto E."/>
            <person name="Hsu M.H."/>
            <person name="Wu K.P."/>
            <person name="Wang L.N."/>
            <person name="Leebens-Mack J.H."/>
            <person name="Tsai I.J."/>
        </authorList>
    </citation>
    <scope>NUCLEOTIDE SEQUENCE [LARGE SCALE GENOMIC DNA]</scope>
    <source>
        <strain evidence="11">cv. Chaw 1501</strain>
        <tissue evidence="10">Young leaves</tissue>
    </source>
</reference>
<dbReference type="PROSITE" id="PS51293">
    <property type="entry name" value="SANT"/>
    <property type="match status" value="1"/>
</dbReference>
<dbReference type="STRING" id="337451.A0A443P1C5"/>
<comment type="caution">
    <text evidence="10">The sequence shown here is derived from an EMBL/GenBank/DDBJ whole genome shotgun (WGS) entry which is preliminary data.</text>
</comment>
<proteinExistence type="predicted"/>
<sequence length="540" mass="59229">MAVQGGEICYNSGQVLVPTPTNCMHLDNGKSFQTGVQPKELYSSGDEVIPKARKPYTITKQRERWTEEEHKKFLEALKLYGRAWRRIEEHIGTKTAVQIRSHAQKFFSKVVRESNTNTDSIPMKSIEIPPPRPKRKPLHPYPRKLVHHSAKGLSVCEQPERSSSPIASIYEQENRSPSSVLSAIESDTMESTVSNPSNHCSSPVSSATGPFPMGFLVEKQENISSSTTSLVEKDGISPSPAQASTGSSQQDKASMELDMGCKDHDSAKEASSVDVPTMSLKLFGRTVLVTDSHRPSSPIAGDILQHCKSSPLIDSENKQEGAVQDQAQSSPRNTVQRDFSLHQCQSGWNPWPCEISPLYYCMQFRQGDYSAEASSPMPWWAVCSSLPLPPLHFNGTPSRGTPSESCVQASDGKESEKEGFSTSANNGSVKEVESGDGNCDPVDSQNNDKVKEPIAVVCLKASENVAFPTQKARSSGNDKGQAAVFCLKPSENSAFSSRPVGSQYFGKGFVPYKRCVTERDIQQPHIGSDEREGQRIRLCL</sequence>
<evidence type="ECO:0000313" key="11">
    <source>
        <dbReference type="Proteomes" id="UP000283530"/>
    </source>
</evidence>
<name>A0A443P1C5_9MAGN</name>
<dbReference type="GO" id="GO:0010468">
    <property type="term" value="P:regulation of gene expression"/>
    <property type="evidence" value="ECO:0007669"/>
    <property type="project" value="UniProtKB-ARBA"/>
</dbReference>
<feature type="domain" description="SANT" evidence="8">
    <location>
        <begin position="60"/>
        <end position="111"/>
    </location>
</feature>
<dbReference type="InterPro" id="IPR017930">
    <property type="entry name" value="Myb_dom"/>
</dbReference>
<evidence type="ECO:0000256" key="6">
    <source>
        <dbReference type="SAM" id="MobiDB-lite"/>
    </source>
</evidence>
<feature type="region of interest" description="Disordered" evidence="6">
    <location>
        <begin position="118"/>
        <end position="141"/>
    </location>
</feature>
<feature type="compositionally biased region" description="Basic residues" evidence="6">
    <location>
        <begin position="132"/>
        <end position="141"/>
    </location>
</feature>
<accession>A0A443P1C5</accession>
<evidence type="ECO:0000256" key="3">
    <source>
        <dbReference type="ARBA" id="ARBA00023125"/>
    </source>
</evidence>
<evidence type="ECO:0000259" key="9">
    <source>
        <dbReference type="PROSITE" id="PS51294"/>
    </source>
</evidence>
<dbReference type="PANTHER" id="PTHR12802">
    <property type="entry name" value="SWI/SNF COMPLEX-RELATED"/>
    <property type="match status" value="1"/>
</dbReference>
<dbReference type="SUPFAM" id="SSF46689">
    <property type="entry name" value="Homeodomain-like"/>
    <property type="match status" value="1"/>
</dbReference>
<dbReference type="PANTHER" id="PTHR12802:SF155">
    <property type="entry name" value="DEUBIQUITINASE MYSM1"/>
    <property type="match status" value="1"/>
</dbReference>
<evidence type="ECO:0000256" key="1">
    <source>
        <dbReference type="ARBA" id="ARBA00004123"/>
    </source>
</evidence>
<evidence type="ECO:0000256" key="5">
    <source>
        <dbReference type="ARBA" id="ARBA00023242"/>
    </source>
</evidence>
<feature type="compositionally biased region" description="Polar residues" evidence="6">
    <location>
        <begin position="395"/>
        <end position="408"/>
    </location>
</feature>
<dbReference type="GO" id="GO:0005634">
    <property type="term" value="C:nucleus"/>
    <property type="evidence" value="ECO:0007669"/>
    <property type="project" value="UniProtKB-SubCell"/>
</dbReference>
<dbReference type="Proteomes" id="UP000283530">
    <property type="component" value="Unassembled WGS sequence"/>
</dbReference>
<evidence type="ECO:0000256" key="2">
    <source>
        <dbReference type="ARBA" id="ARBA00023015"/>
    </source>
</evidence>
<dbReference type="FunFam" id="1.10.10.60:FF:000023">
    <property type="entry name" value="protein REVEILLE 6 isoform X1"/>
    <property type="match status" value="1"/>
</dbReference>
<dbReference type="Gene3D" id="1.10.10.60">
    <property type="entry name" value="Homeodomain-like"/>
    <property type="match status" value="1"/>
</dbReference>
<keyword evidence="4" id="KW-0804">Transcription</keyword>
<dbReference type="InterPro" id="IPR006447">
    <property type="entry name" value="Myb_dom_plants"/>
</dbReference>
<evidence type="ECO:0000256" key="4">
    <source>
        <dbReference type="ARBA" id="ARBA00023163"/>
    </source>
</evidence>
<feature type="region of interest" description="Disordered" evidence="6">
    <location>
        <begin position="224"/>
        <end position="254"/>
    </location>
</feature>
<dbReference type="NCBIfam" id="TIGR01557">
    <property type="entry name" value="myb_SHAQKYF"/>
    <property type="match status" value="1"/>
</dbReference>
<gene>
    <name evidence="10" type="ORF">CKAN_01341900</name>
</gene>
<dbReference type="SMART" id="SM00717">
    <property type="entry name" value="SANT"/>
    <property type="match status" value="1"/>
</dbReference>
<feature type="region of interest" description="Disordered" evidence="6">
    <location>
        <begin position="394"/>
        <end position="446"/>
    </location>
</feature>
<dbReference type="AlphaFoldDB" id="A0A443P1C5"/>
<dbReference type="InterPro" id="IPR001005">
    <property type="entry name" value="SANT/Myb"/>
</dbReference>
<dbReference type="CDD" id="cd00167">
    <property type="entry name" value="SANT"/>
    <property type="match status" value="1"/>
</dbReference>
<evidence type="ECO:0000313" key="10">
    <source>
        <dbReference type="EMBL" id="RWR84600.1"/>
    </source>
</evidence>
<keyword evidence="11" id="KW-1185">Reference proteome</keyword>
<feature type="compositionally biased region" description="Polar residues" evidence="6">
    <location>
        <begin position="239"/>
        <end position="252"/>
    </location>
</feature>
<dbReference type="InterPro" id="IPR017884">
    <property type="entry name" value="SANT_dom"/>
</dbReference>
<comment type="subcellular location">
    <subcellularLocation>
        <location evidence="1">Nucleus</location>
    </subcellularLocation>
</comment>
<dbReference type="PROSITE" id="PS51294">
    <property type="entry name" value="HTH_MYB"/>
    <property type="match status" value="1"/>
</dbReference>
<dbReference type="Pfam" id="PF00249">
    <property type="entry name" value="Myb_DNA-binding"/>
    <property type="match status" value="1"/>
</dbReference>